<protein>
    <submittedName>
        <fullName evidence="1">Uncharacterized protein</fullName>
    </submittedName>
</protein>
<name>A0A6J4UME7_9BACT</name>
<dbReference type="AlphaFoldDB" id="A0A6J4UME7"/>
<reference evidence="1" key="1">
    <citation type="submission" date="2020-02" db="EMBL/GenBank/DDBJ databases">
        <authorList>
            <person name="Meier V. D."/>
        </authorList>
    </citation>
    <scope>NUCLEOTIDE SEQUENCE</scope>
    <source>
        <strain evidence="1">AVDCRST_MAG43</strain>
    </source>
</reference>
<gene>
    <name evidence="1" type="ORF">AVDCRST_MAG43-1106</name>
</gene>
<dbReference type="EMBL" id="CADCWI010000057">
    <property type="protein sequence ID" value="CAA9551660.1"/>
    <property type="molecule type" value="Genomic_DNA"/>
</dbReference>
<evidence type="ECO:0000313" key="1">
    <source>
        <dbReference type="EMBL" id="CAA9551660.1"/>
    </source>
</evidence>
<sequence length="52" mass="5627">MCSSVAIVYDQPRRPFLVGHESSPPGSPTLLIGMADEVPYRCRSLFVDGSTS</sequence>
<organism evidence="1">
    <name type="scientific">uncultured Thermomicrobiales bacterium</name>
    <dbReference type="NCBI Taxonomy" id="1645740"/>
    <lineage>
        <taxon>Bacteria</taxon>
        <taxon>Pseudomonadati</taxon>
        <taxon>Thermomicrobiota</taxon>
        <taxon>Thermomicrobia</taxon>
        <taxon>Thermomicrobiales</taxon>
        <taxon>environmental samples</taxon>
    </lineage>
</organism>
<accession>A0A6J4UME7</accession>
<proteinExistence type="predicted"/>